<accession>A0A7S4ET46</accession>
<sequence>MDVNAHFQASVKQTDAQPQTVLLSNALIPLADGGYQRADVLLQDGVIKKLAESNTLKAKEGVQTLDCTERMLLPGFVNAHTHSVQQWTRGLIKPLPLELWVMQNIRHEPRGACGWHGSSSFSETPSAVLGLSALHCGLESLLSGCTTVLDHIMIRNLDDLAAVAQAYKALGVRAFLAPMLNDDAVMYQNYIPLVNDGEARNAHARNTGCACCGMGPEGAFRTQPGASDAKKTAAMLALWEAAVERFHDPANGIEIVIGPATAYSASEALLRGAAALRRKYNLCGHTHLLETRAQALMAKQFLPSGSAVRHLHETGFLQGRGTSCAHTIWLEDDEMALMAEAGASCVHNPLSNLRLGSGVMPLDKLLDKGVNVAMGCDGAASGDGQDILEAIKLATTLPCVLSAEYRRWPAARRAALTLAAKNGYQAVGMGGQAGEIVEGACADLTLWDLTALSLLPRTDPLSLLVLGSRTQAAGAGSALHSCWVRGRQVVADGSPCGVDVRQLRVALRALQPEFRDPSITDPATDASTAASEVEYRAAMGLDLEGKQEPTPHALKTYPKYRVLYDETLP</sequence>
<dbReference type="Pfam" id="PF01979">
    <property type="entry name" value="Amidohydro_1"/>
    <property type="match status" value="1"/>
</dbReference>
<gene>
    <name evidence="3" type="ORF">PCAR00345_LOCUS2759</name>
</gene>
<dbReference type="InterPro" id="IPR032466">
    <property type="entry name" value="Metal_Hydrolase"/>
</dbReference>
<dbReference type="InterPro" id="IPR050287">
    <property type="entry name" value="MTA/SAH_deaminase"/>
</dbReference>
<dbReference type="AlphaFoldDB" id="A0A7S4ET46"/>
<name>A0A7S4ET46_CHRCT</name>
<keyword evidence="1" id="KW-0378">Hydrolase</keyword>
<protein>
    <recommendedName>
        <fullName evidence="2">Amidohydrolase-related domain-containing protein</fullName>
    </recommendedName>
</protein>
<dbReference type="SUPFAM" id="SSF51556">
    <property type="entry name" value="Metallo-dependent hydrolases"/>
    <property type="match status" value="1"/>
</dbReference>
<dbReference type="EMBL" id="HBIZ01004887">
    <property type="protein sequence ID" value="CAE0750174.1"/>
    <property type="molecule type" value="Transcribed_RNA"/>
</dbReference>
<dbReference type="SUPFAM" id="SSF51338">
    <property type="entry name" value="Composite domain of metallo-dependent hydrolases"/>
    <property type="match status" value="1"/>
</dbReference>
<proteinExistence type="predicted"/>
<dbReference type="InterPro" id="IPR011059">
    <property type="entry name" value="Metal-dep_hydrolase_composite"/>
</dbReference>
<dbReference type="Gene3D" id="2.30.40.10">
    <property type="entry name" value="Urease, subunit C, domain 1"/>
    <property type="match status" value="1"/>
</dbReference>
<evidence type="ECO:0000256" key="1">
    <source>
        <dbReference type="ARBA" id="ARBA00022801"/>
    </source>
</evidence>
<feature type="domain" description="Amidohydrolase-related" evidence="2">
    <location>
        <begin position="71"/>
        <end position="453"/>
    </location>
</feature>
<reference evidence="3" key="1">
    <citation type="submission" date="2021-01" db="EMBL/GenBank/DDBJ databases">
        <authorList>
            <person name="Corre E."/>
            <person name="Pelletier E."/>
            <person name="Niang G."/>
            <person name="Scheremetjew M."/>
            <person name="Finn R."/>
            <person name="Kale V."/>
            <person name="Holt S."/>
            <person name="Cochrane G."/>
            <person name="Meng A."/>
            <person name="Brown T."/>
            <person name="Cohen L."/>
        </authorList>
    </citation>
    <scope>NUCLEOTIDE SEQUENCE</scope>
    <source>
        <strain evidence="3">CCMP645</strain>
    </source>
</reference>
<evidence type="ECO:0000313" key="3">
    <source>
        <dbReference type="EMBL" id="CAE0750174.1"/>
    </source>
</evidence>
<dbReference type="PANTHER" id="PTHR43794:SF11">
    <property type="entry name" value="AMIDOHYDROLASE-RELATED DOMAIN-CONTAINING PROTEIN"/>
    <property type="match status" value="1"/>
</dbReference>
<dbReference type="PANTHER" id="PTHR43794">
    <property type="entry name" value="AMINOHYDROLASE SSNA-RELATED"/>
    <property type="match status" value="1"/>
</dbReference>
<dbReference type="GO" id="GO:0016810">
    <property type="term" value="F:hydrolase activity, acting on carbon-nitrogen (but not peptide) bonds"/>
    <property type="evidence" value="ECO:0007669"/>
    <property type="project" value="InterPro"/>
</dbReference>
<dbReference type="InterPro" id="IPR006680">
    <property type="entry name" value="Amidohydro-rel"/>
</dbReference>
<evidence type="ECO:0000259" key="2">
    <source>
        <dbReference type="Pfam" id="PF01979"/>
    </source>
</evidence>
<organism evidence="3">
    <name type="scientific">Chrysotila carterae</name>
    <name type="common">Marine alga</name>
    <name type="synonym">Syracosphaera carterae</name>
    <dbReference type="NCBI Taxonomy" id="13221"/>
    <lineage>
        <taxon>Eukaryota</taxon>
        <taxon>Haptista</taxon>
        <taxon>Haptophyta</taxon>
        <taxon>Prymnesiophyceae</taxon>
        <taxon>Isochrysidales</taxon>
        <taxon>Isochrysidaceae</taxon>
        <taxon>Chrysotila</taxon>
    </lineage>
</organism>
<dbReference type="Gene3D" id="3.20.20.140">
    <property type="entry name" value="Metal-dependent hydrolases"/>
    <property type="match status" value="1"/>
</dbReference>